<reference evidence="1 2" key="1">
    <citation type="submission" date="2017-09" db="EMBL/GenBank/DDBJ databases">
        <authorList>
            <person name="Lee N."/>
            <person name="Cho B.-K."/>
        </authorList>
    </citation>
    <scope>NUCLEOTIDE SEQUENCE [LARGE SCALE GENOMIC DNA]</scope>
    <source>
        <strain evidence="1 2">ATCC 12461</strain>
    </source>
</reference>
<evidence type="ECO:0000313" key="1">
    <source>
        <dbReference type="EMBL" id="QEV18653.1"/>
    </source>
</evidence>
<protein>
    <submittedName>
        <fullName evidence="1">Uncharacterized protein</fullName>
    </submittedName>
</protein>
<dbReference type="OrthoDB" id="4260134at2"/>
<sequence length="100" mass="11063">MPVDLPDPSGLAEDQVCGRRCVWCVTSLSTDAAVDFGERREVSPHGGVSSWHPRCCRPCGFEHVYRALLDHTQSCEQCADDLTRCAVGKALRMAMRQVRA</sequence>
<keyword evidence="2" id="KW-1185">Reference proteome</keyword>
<gene>
    <name evidence="1" type="ORF">CP975_15175</name>
</gene>
<accession>A0A5J6HJP0</accession>
<evidence type="ECO:0000313" key="2">
    <source>
        <dbReference type="Proteomes" id="UP000326553"/>
    </source>
</evidence>
<dbReference type="KEGG" id="salw:CP975_15175"/>
<proteinExistence type="predicted"/>
<name>A0A5J6HJP0_STRAD</name>
<organism evidence="1 2">
    <name type="scientific">Streptomyces alboniger</name>
    <dbReference type="NCBI Taxonomy" id="132473"/>
    <lineage>
        <taxon>Bacteria</taxon>
        <taxon>Bacillati</taxon>
        <taxon>Actinomycetota</taxon>
        <taxon>Actinomycetes</taxon>
        <taxon>Kitasatosporales</taxon>
        <taxon>Streptomycetaceae</taxon>
        <taxon>Streptomyces</taxon>
        <taxon>Streptomyces aurantiacus group</taxon>
    </lineage>
</organism>
<dbReference type="Proteomes" id="UP000326553">
    <property type="component" value="Chromosome"/>
</dbReference>
<dbReference type="EMBL" id="CP023695">
    <property type="protein sequence ID" value="QEV18653.1"/>
    <property type="molecule type" value="Genomic_DNA"/>
</dbReference>
<dbReference type="RefSeq" id="WP_150476989.1">
    <property type="nucleotide sequence ID" value="NZ_CP023695.1"/>
</dbReference>
<dbReference type="AlphaFoldDB" id="A0A5J6HJP0"/>